<sequence>MEYNDQMRNRLKRIEGQIRGVLHMMEQNKDCREVITQLSAVRTAVDRTMGLIVGTNLAECVKEELQNGNSPDEVIQEAVQLLVKSR</sequence>
<dbReference type="PANTHER" id="PTHR33677">
    <property type="entry name" value="TRANSCRIPTIONAL REPRESSOR FRMR-RELATED"/>
    <property type="match status" value="1"/>
</dbReference>
<accession>A0A1T2XN74</accession>
<comment type="caution">
    <text evidence="1">The sequence shown here is derived from an EMBL/GenBank/DDBJ whole genome shotgun (WGS) entry which is preliminary data.</text>
</comment>
<evidence type="ECO:0000313" key="2">
    <source>
        <dbReference type="Proteomes" id="UP000190188"/>
    </source>
</evidence>
<dbReference type="GO" id="GO:0045892">
    <property type="term" value="P:negative regulation of DNA-templated transcription"/>
    <property type="evidence" value="ECO:0007669"/>
    <property type="project" value="UniProtKB-ARBA"/>
</dbReference>
<organism evidence="1 2">
    <name type="scientific">Paenibacillus selenitireducens</name>
    <dbReference type="NCBI Taxonomy" id="1324314"/>
    <lineage>
        <taxon>Bacteria</taxon>
        <taxon>Bacillati</taxon>
        <taxon>Bacillota</taxon>
        <taxon>Bacilli</taxon>
        <taxon>Bacillales</taxon>
        <taxon>Paenibacillaceae</taxon>
        <taxon>Paenibacillus</taxon>
    </lineage>
</organism>
<dbReference type="EMBL" id="MSZX01000001">
    <property type="protein sequence ID" value="OPA81268.1"/>
    <property type="molecule type" value="Genomic_DNA"/>
</dbReference>
<keyword evidence="2" id="KW-1185">Reference proteome</keyword>
<dbReference type="InterPro" id="IPR038390">
    <property type="entry name" value="Metal_Tscrpt_repr_sf"/>
</dbReference>
<dbReference type="AlphaFoldDB" id="A0A1T2XN74"/>
<dbReference type="GO" id="GO:0046872">
    <property type="term" value="F:metal ion binding"/>
    <property type="evidence" value="ECO:0007669"/>
    <property type="project" value="InterPro"/>
</dbReference>
<dbReference type="RefSeq" id="WP_078497000.1">
    <property type="nucleotide sequence ID" value="NZ_MSZX01000001.1"/>
</dbReference>
<dbReference type="STRING" id="1324314.BVG16_02815"/>
<dbReference type="Proteomes" id="UP000190188">
    <property type="component" value="Unassembled WGS sequence"/>
</dbReference>
<reference evidence="1 2" key="1">
    <citation type="submission" date="2017-01" db="EMBL/GenBank/DDBJ databases">
        <title>Genome analysis of Paenibacillus selenitrireducens ES3-24.</title>
        <authorList>
            <person name="Xu D."/>
            <person name="Yao R."/>
            <person name="Zheng S."/>
        </authorList>
    </citation>
    <scope>NUCLEOTIDE SEQUENCE [LARGE SCALE GENOMIC DNA]</scope>
    <source>
        <strain evidence="1 2">ES3-24</strain>
    </source>
</reference>
<dbReference type="PANTHER" id="PTHR33677:SF5">
    <property type="entry name" value="TRANSCRIPTIONAL REPRESSOR FRMR"/>
    <property type="match status" value="1"/>
</dbReference>
<proteinExistence type="predicted"/>
<gene>
    <name evidence="1" type="ORF">BVG16_02815</name>
</gene>
<protein>
    <submittedName>
        <fullName evidence="1">Cytoplasmic protein</fullName>
    </submittedName>
</protein>
<dbReference type="CDD" id="cd10155">
    <property type="entry name" value="BsYrkD-like_DUF156"/>
    <property type="match status" value="1"/>
</dbReference>
<dbReference type="OrthoDB" id="9798732at2"/>
<name>A0A1T2XN74_9BACL</name>
<dbReference type="Pfam" id="PF02583">
    <property type="entry name" value="Trns_repr_metal"/>
    <property type="match status" value="1"/>
</dbReference>
<evidence type="ECO:0000313" key="1">
    <source>
        <dbReference type="EMBL" id="OPA81268.1"/>
    </source>
</evidence>
<dbReference type="Gene3D" id="1.20.58.1000">
    <property type="entry name" value="Metal-sensitive repressor, helix protomer"/>
    <property type="match status" value="1"/>
</dbReference>
<dbReference type="InterPro" id="IPR003735">
    <property type="entry name" value="Metal_Tscrpt_repr"/>
</dbReference>
<dbReference type="GO" id="GO:0003677">
    <property type="term" value="F:DNA binding"/>
    <property type="evidence" value="ECO:0007669"/>
    <property type="project" value="InterPro"/>
</dbReference>